<organism evidence="1 2">
    <name type="scientific">Peronosclerospora sorghi</name>
    <dbReference type="NCBI Taxonomy" id="230839"/>
    <lineage>
        <taxon>Eukaryota</taxon>
        <taxon>Sar</taxon>
        <taxon>Stramenopiles</taxon>
        <taxon>Oomycota</taxon>
        <taxon>Peronosporomycetes</taxon>
        <taxon>Peronosporales</taxon>
        <taxon>Peronosporaceae</taxon>
        <taxon>Peronosclerospora</taxon>
    </lineage>
</organism>
<sequence length="251" mass="27605">MQSIAPPAESVYASAEAAEATLHAWTKARGYNVTRDAIRRNTDRVIAERLFRCDRGGKPQNTRKLTPAQRIRAQRASKRIGCPMRIKIRAVDECQPHGPWKVVYTRDGSTMHNHAPSDDPLVHACHRRRARATLQAVPKTVETRSVARTSANRRHGALLVSSTSLSAATMAGRKEFGCDKSVATSQLHTLSRGQSRVRIIVAGGVVTLTLHHAMADGLGRHLLANDVAWSHRVSSIKAEMVPVPKKTQHCL</sequence>
<evidence type="ECO:0000313" key="2">
    <source>
        <dbReference type="Proteomes" id="UP001163321"/>
    </source>
</evidence>
<dbReference type="Proteomes" id="UP001163321">
    <property type="component" value="Chromosome 9"/>
</dbReference>
<dbReference type="EMBL" id="CM047588">
    <property type="protein sequence ID" value="KAI9905426.1"/>
    <property type="molecule type" value="Genomic_DNA"/>
</dbReference>
<gene>
    <name evidence="1" type="ORF">PsorP6_014288</name>
</gene>
<evidence type="ECO:0000313" key="1">
    <source>
        <dbReference type="EMBL" id="KAI9905426.1"/>
    </source>
</evidence>
<keyword evidence="2" id="KW-1185">Reference proteome</keyword>
<reference evidence="1 2" key="1">
    <citation type="journal article" date="2022" name="bioRxiv">
        <title>The genome of the oomycete Peronosclerospora sorghi, a cosmopolitan pathogen of maize and sorghum, is inflated with dispersed pseudogenes.</title>
        <authorList>
            <person name="Fletcher K."/>
            <person name="Martin F."/>
            <person name="Isakeit T."/>
            <person name="Cavanaugh K."/>
            <person name="Magill C."/>
            <person name="Michelmore R."/>
        </authorList>
    </citation>
    <scope>NUCLEOTIDE SEQUENCE [LARGE SCALE GENOMIC DNA]</scope>
    <source>
        <strain evidence="1">P6</strain>
    </source>
</reference>
<accession>A0ACC0VH04</accession>
<proteinExistence type="predicted"/>
<name>A0ACC0VH04_9STRA</name>
<comment type="caution">
    <text evidence="1">The sequence shown here is derived from an EMBL/GenBank/DDBJ whole genome shotgun (WGS) entry which is preliminary data.</text>
</comment>
<protein>
    <submittedName>
        <fullName evidence="1">Uncharacterized protein</fullName>
    </submittedName>
</protein>